<keyword evidence="3" id="KW-1185">Reference proteome</keyword>
<name>A0AAN5CL88_9BILA</name>
<feature type="transmembrane region" description="Helical" evidence="1">
    <location>
        <begin position="81"/>
        <end position="103"/>
    </location>
</feature>
<evidence type="ECO:0000313" key="3">
    <source>
        <dbReference type="Proteomes" id="UP001328107"/>
    </source>
</evidence>
<accession>A0AAN5CL88</accession>
<keyword evidence="1" id="KW-0812">Transmembrane</keyword>
<dbReference type="PANTHER" id="PTHR34851:SF5">
    <property type="entry name" value="MARVEL DOMAIN-CONTAINING PROTEIN"/>
    <property type="match status" value="1"/>
</dbReference>
<reference evidence="3" key="1">
    <citation type="submission" date="2022-10" db="EMBL/GenBank/DDBJ databases">
        <title>Genome assembly of Pristionchus species.</title>
        <authorList>
            <person name="Yoshida K."/>
            <person name="Sommer R.J."/>
        </authorList>
    </citation>
    <scope>NUCLEOTIDE SEQUENCE [LARGE SCALE GENOMIC DNA]</scope>
    <source>
        <strain evidence="3">RS5460</strain>
    </source>
</reference>
<evidence type="ECO:0000313" key="2">
    <source>
        <dbReference type="EMBL" id="GMR46451.1"/>
    </source>
</evidence>
<organism evidence="2 3">
    <name type="scientific">Pristionchus mayeri</name>
    <dbReference type="NCBI Taxonomy" id="1317129"/>
    <lineage>
        <taxon>Eukaryota</taxon>
        <taxon>Metazoa</taxon>
        <taxon>Ecdysozoa</taxon>
        <taxon>Nematoda</taxon>
        <taxon>Chromadorea</taxon>
        <taxon>Rhabditida</taxon>
        <taxon>Rhabditina</taxon>
        <taxon>Diplogasteromorpha</taxon>
        <taxon>Diplogasteroidea</taxon>
        <taxon>Neodiplogasteridae</taxon>
        <taxon>Pristionchus</taxon>
    </lineage>
</organism>
<dbReference type="EMBL" id="BTRK01000004">
    <property type="protein sequence ID" value="GMR46451.1"/>
    <property type="molecule type" value="Genomic_DNA"/>
</dbReference>
<feature type="transmembrane region" description="Helical" evidence="1">
    <location>
        <begin position="21"/>
        <end position="43"/>
    </location>
</feature>
<comment type="caution">
    <text evidence="2">The sequence shown here is derived from an EMBL/GenBank/DDBJ whole genome shotgun (WGS) entry which is preliminary data.</text>
</comment>
<sequence>MAIRLEKCCCGLIKIETGSRIFAILAIISSLVLLGLAFFHKHLYRWEPYFMSLAGILQLVAAIFVLLACAKRRDDFMVPQLIVGFLVVVMVLIATGVVFYSQFDRDSKLQTFVRKAVTNMEIDARANRIHENNETVDSSEDEGTIALPKEEQMDVDKWTRIICLSTLLFSVLVLAYNIWYLATYWCAYTLFQDLREQKPMKTIQCKQVISERISDRFFPAI</sequence>
<dbReference type="InterPro" id="IPR056709">
    <property type="entry name" value="DUF7807"/>
</dbReference>
<evidence type="ECO:0000256" key="1">
    <source>
        <dbReference type="SAM" id="Phobius"/>
    </source>
</evidence>
<dbReference type="Pfam" id="PF25093">
    <property type="entry name" value="DUF7807"/>
    <property type="match status" value="1"/>
</dbReference>
<keyword evidence="1" id="KW-0472">Membrane</keyword>
<dbReference type="PANTHER" id="PTHR34851">
    <property type="entry name" value="PROTEIN CBG05235-RELATED"/>
    <property type="match status" value="1"/>
</dbReference>
<dbReference type="Proteomes" id="UP001328107">
    <property type="component" value="Unassembled WGS sequence"/>
</dbReference>
<dbReference type="AlphaFoldDB" id="A0AAN5CL88"/>
<feature type="transmembrane region" description="Helical" evidence="1">
    <location>
        <begin position="49"/>
        <end position="69"/>
    </location>
</feature>
<proteinExistence type="predicted"/>
<feature type="transmembrane region" description="Helical" evidence="1">
    <location>
        <begin position="158"/>
        <end position="191"/>
    </location>
</feature>
<protein>
    <submittedName>
        <fullName evidence="2">Uncharacterized protein</fullName>
    </submittedName>
</protein>
<gene>
    <name evidence="2" type="ORF">PMAYCL1PPCAC_16646</name>
</gene>
<keyword evidence="1" id="KW-1133">Transmembrane helix</keyword>